<protein>
    <submittedName>
        <fullName evidence="1">Uncharacterized protein</fullName>
    </submittedName>
</protein>
<dbReference type="AlphaFoldDB" id="A0A9D1CX45"/>
<gene>
    <name evidence="1" type="ORF">IAA52_03575</name>
</gene>
<name>A0A9D1CX45_9FIRM</name>
<dbReference type="Proteomes" id="UP000824260">
    <property type="component" value="Unassembled WGS sequence"/>
</dbReference>
<proteinExistence type="predicted"/>
<accession>A0A9D1CX45</accession>
<reference evidence="1" key="1">
    <citation type="submission" date="2020-10" db="EMBL/GenBank/DDBJ databases">
        <authorList>
            <person name="Gilroy R."/>
        </authorList>
    </citation>
    <scope>NUCLEOTIDE SEQUENCE</scope>
    <source>
        <strain evidence="1">ChiSjej6B24-2974</strain>
    </source>
</reference>
<evidence type="ECO:0000313" key="1">
    <source>
        <dbReference type="EMBL" id="HIQ82160.1"/>
    </source>
</evidence>
<dbReference type="EMBL" id="DVFZ01000035">
    <property type="protein sequence ID" value="HIQ82160.1"/>
    <property type="molecule type" value="Genomic_DNA"/>
</dbReference>
<sequence length="88" mass="9543">MDLVLIAGLPATGKSRFAAIALFHACCRRESFSDFQRIANVPLIVVRGIFKNVNQLDTKGTTIILIEQNAKLVRKAAGDGGFNVCKPI</sequence>
<organism evidence="1 2">
    <name type="scientific">Candidatus Pullichristensenella stercorigallinarum</name>
    <dbReference type="NCBI Taxonomy" id="2840909"/>
    <lineage>
        <taxon>Bacteria</taxon>
        <taxon>Bacillati</taxon>
        <taxon>Bacillota</taxon>
        <taxon>Clostridia</taxon>
        <taxon>Candidatus Pullichristensenella</taxon>
    </lineage>
</organism>
<evidence type="ECO:0000313" key="2">
    <source>
        <dbReference type="Proteomes" id="UP000824260"/>
    </source>
</evidence>
<reference evidence="1" key="2">
    <citation type="journal article" date="2021" name="PeerJ">
        <title>Extensive microbial diversity within the chicken gut microbiome revealed by metagenomics and culture.</title>
        <authorList>
            <person name="Gilroy R."/>
            <person name="Ravi A."/>
            <person name="Getino M."/>
            <person name="Pursley I."/>
            <person name="Horton D.L."/>
            <person name="Alikhan N.F."/>
            <person name="Baker D."/>
            <person name="Gharbi K."/>
            <person name="Hall N."/>
            <person name="Watson M."/>
            <person name="Adriaenssens E.M."/>
            <person name="Foster-Nyarko E."/>
            <person name="Jarju S."/>
            <person name="Secka A."/>
            <person name="Antonio M."/>
            <person name="Oren A."/>
            <person name="Chaudhuri R.R."/>
            <person name="La Ragione R."/>
            <person name="Hildebrand F."/>
            <person name="Pallen M.J."/>
        </authorList>
    </citation>
    <scope>NUCLEOTIDE SEQUENCE</scope>
    <source>
        <strain evidence="1">ChiSjej6B24-2974</strain>
    </source>
</reference>
<comment type="caution">
    <text evidence="1">The sequence shown here is derived from an EMBL/GenBank/DDBJ whole genome shotgun (WGS) entry which is preliminary data.</text>
</comment>